<comment type="caution">
    <text evidence="2">The sequence shown here is derived from an EMBL/GenBank/DDBJ whole genome shotgun (WGS) entry which is preliminary data.</text>
</comment>
<organism evidence="2 3">
    <name type="scientific">Puccinia graminis f. sp. tritici</name>
    <dbReference type="NCBI Taxonomy" id="56615"/>
    <lineage>
        <taxon>Eukaryota</taxon>
        <taxon>Fungi</taxon>
        <taxon>Dikarya</taxon>
        <taxon>Basidiomycota</taxon>
        <taxon>Pucciniomycotina</taxon>
        <taxon>Pucciniomycetes</taxon>
        <taxon>Pucciniales</taxon>
        <taxon>Pucciniaceae</taxon>
        <taxon>Puccinia</taxon>
    </lineage>
</organism>
<protein>
    <submittedName>
        <fullName evidence="2">Uncharacterized protein</fullName>
    </submittedName>
</protein>
<accession>A0A5B0S4P2</accession>
<evidence type="ECO:0000256" key="1">
    <source>
        <dbReference type="SAM" id="MobiDB-lite"/>
    </source>
</evidence>
<proteinExistence type="predicted"/>
<evidence type="ECO:0000313" key="3">
    <source>
        <dbReference type="Proteomes" id="UP000325313"/>
    </source>
</evidence>
<dbReference type="EMBL" id="VDEP01000076">
    <property type="protein sequence ID" value="KAA1132752.1"/>
    <property type="molecule type" value="Genomic_DNA"/>
</dbReference>
<evidence type="ECO:0000313" key="2">
    <source>
        <dbReference type="EMBL" id="KAA1132752.1"/>
    </source>
</evidence>
<name>A0A5B0S4P2_PUCGR</name>
<dbReference type="Proteomes" id="UP000325313">
    <property type="component" value="Unassembled WGS sequence"/>
</dbReference>
<feature type="compositionally biased region" description="Basic and acidic residues" evidence="1">
    <location>
        <begin position="52"/>
        <end position="73"/>
    </location>
</feature>
<feature type="region of interest" description="Disordered" evidence="1">
    <location>
        <begin position="52"/>
        <end position="101"/>
    </location>
</feature>
<reference evidence="2 3" key="1">
    <citation type="submission" date="2019-05" db="EMBL/GenBank/DDBJ databases">
        <title>Emergence of the Ug99 lineage of the wheat stem rust pathogen through somatic hybridization.</title>
        <authorList>
            <person name="Li F."/>
            <person name="Upadhyaya N.M."/>
            <person name="Sperschneider J."/>
            <person name="Matny O."/>
            <person name="Nguyen-Phuc H."/>
            <person name="Mago R."/>
            <person name="Raley C."/>
            <person name="Miller M.E."/>
            <person name="Silverstein K.A.T."/>
            <person name="Henningsen E."/>
            <person name="Hirsch C.D."/>
            <person name="Visser B."/>
            <person name="Pretorius Z.A."/>
            <person name="Steffenson B.J."/>
            <person name="Schwessinger B."/>
            <person name="Dodds P.N."/>
            <person name="Figueroa M."/>
        </authorList>
    </citation>
    <scope>NUCLEOTIDE SEQUENCE [LARGE SCALE GENOMIC DNA]</scope>
    <source>
        <strain evidence="2 3">Ug99</strain>
    </source>
</reference>
<sequence length="101" mass="11669">MEVEYGLFAQVIGSLSLSLDQYSTERVPDCAMHRTRDIRALVKKFRDITPLKDPEQTNLTKYERQRPSRDFPAGRRLPTTHVDETSSARTTSHRYNSLTRG</sequence>
<gene>
    <name evidence="2" type="ORF">PGTUg99_003860</name>
</gene>
<dbReference type="AlphaFoldDB" id="A0A5B0S4P2"/>
<feature type="compositionally biased region" description="Polar residues" evidence="1">
    <location>
        <begin position="87"/>
        <end position="101"/>
    </location>
</feature>